<feature type="domain" description="Solute-binding protein family 3/N-terminal" evidence="5">
    <location>
        <begin position="37"/>
        <end position="269"/>
    </location>
</feature>
<dbReference type="Pfam" id="PF00497">
    <property type="entry name" value="SBP_bac_3"/>
    <property type="match status" value="1"/>
</dbReference>
<gene>
    <name evidence="6" type="primary">gltI_2</name>
    <name evidence="6" type="ORF">PTE30175_02278</name>
</gene>
<evidence type="ECO:0000259" key="5">
    <source>
        <dbReference type="SMART" id="SM00062"/>
    </source>
</evidence>
<dbReference type="PANTHER" id="PTHR30085">
    <property type="entry name" value="AMINO ACID ABC TRANSPORTER PERMEASE"/>
    <property type="match status" value="1"/>
</dbReference>
<accession>A0A5E4V136</accession>
<feature type="signal peptide" evidence="4">
    <location>
        <begin position="1"/>
        <end position="25"/>
    </location>
</feature>
<evidence type="ECO:0000256" key="1">
    <source>
        <dbReference type="ARBA" id="ARBA00010333"/>
    </source>
</evidence>
<evidence type="ECO:0000256" key="2">
    <source>
        <dbReference type="ARBA" id="ARBA00022448"/>
    </source>
</evidence>
<evidence type="ECO:0000313" key="6">
    <source>
        <dbReference type="EMBL" id="VVE05304.1"/>
    </source>
</evidence>
<dbReference type="Proteomes" id="UP000414233">
    <property type="component" value="Unassembled WGS sequence"/>
</dbReference>
<dbReference type="RefSeq" id="WP_150697301.1">
    <property type="nucleotide sequence ID" value="NZ_CABPRZ010000008.1"/>
</dbReference>
<dbReference type="InterPro" id="IPR051455">
    <property type="entry name" value="Bact_solute-bind_prot3"/>
</dbReference>
<dbReference type="InterPro" id="IPR001638">
    <property type="entry name" value="Solute-binding_3/MltF_N"/>
</dbReference>
<keyword evidence="3 4" id="KW-0732">Signal</keyword>
<name>A0A5E4V136_9BURK</name>
<reference evidence="6 7" key="1">
    <citation type="submission" date="2019-08" db="EMBL/GenBank/DDBJ databases">
        <authorList>
            <person name="Peeters C."/>
        </authorList>
    </citation>
    <scope>NUCLEOTIDE SEQUENCE [LARGE SCALE GENOMIC DNA]</scope>
    <source>
        <strain evidence="6 7">LMG 30175</strain>
    </source>
</reference>
<protein>
    <submittedName>
        <fullName evidence="6">Glutamate/aspartate import solute-binding protein</fullName>
    </submittedName>
</protein>
<proteinExistence type="inferred from homology"/>
<dbReference type="EMBL" id="CABPRZ010000008">
    <property type="protein sequence ID" value="VVE05304.1"/>
    <property type="molecule type" value="Genomic_DNA"/>
</dbReference>
<dbReference type="Gene3D" id="3.40.190.10">
    <property type="entry name" value="Periplasmic binding protein-like II"/>
    <property type="match status" value="2"/>
</dbReference>
<dbReference type="SMART" id="SM00062">
    <property type="entry name" value="PBPb"/>
    <property type="match status" value="1"/>
</dbReference>
<dbReference type="AlphaFoldDB" id="A0A5E4V136"/>
<evidence type="ECO:0000313" key="7">
    <source>
        <dbReference type="Proteomes" id="UP000414233"/>
    </source>
</evidence>
<dbReference type="GO" id="GO:0005576">
    <property type="term" value="C:extracellular region"/>
    <property type="evidence" value="ECO:0007669"/>
    <property type="project" value="TreeGrafter"/>
</dbReference>
<dbReference type="OrthoDB" id="7240770at2"/>
<dbReference type="PANTHER" id="PTHR30085:SF2">
    <property type="entry name" value="GLUTAMATE_ASPARTATE IMPORT SOLUTE-BINDING PROTEIN"/>
    <property type="match status" value="1"/>
</dbReference>
<keyword evidence="2" id="KW-0813">Transport</keyword>
<dbReference type="SUPFAM" id="SSF53850">
    <property type="entry name" value="Periplasmic binding protein-like II"/>
    <property type="match status" value="1"/>
</dbReference>
<sequence>MLQRLTQAVLFVAASAFTLSTNASAADTLAKIKSTGEIRLGVRDASVPFSFLDQNQSYVGFSVDLCHKVVDKVKQTLSIPALKVTNVPVTSANRIALVNNGNVDIECASTANSLDRQKQVGFSVATFVSHTRWLVKASAGVRSAADLKGKTVVYTQGSNALGFAKEISEKNNLDLKFIPAHDHGESMLVLENGRAAAFIEDDILLAAKKADAKDPGAFTFLPESYNSLYYGLMISKDDPAFKKVVDDTLKALMSSGEFDQIYKKWFEGSIPPRGIKLNFPMSQDLKERVKAPSDKVPA</sequence>
<dbReference type="GO" id="GO:0006865">
    <property type="term" value="P:amino acid transport"/>
    <property type="evidence" value="ECO:0007669"/>
    <property type="project" value="TreeGrafter"/>
</dbReference>
<comment type="similarity">
    <text evidence="1">Belongs to the bacterial solute-binding protein 3 family.</text>
</comment>
<evidence type="ECO:0000256" key="4">
    <source>
        <dbReference type="SAM" id="SignalP"/>
    </source>
</evidence>
<evidence type="ECO:0000256" key="3">
    <source>
        <dbReference type="ARBA" id="ARBA00022729"/>
    </source>
</evidence>
<organism evidence="6 7">
    <name type="scientific">Pandoraea terrae</name>
    <dbReference type="NCBI Taxonomy" id="1537710"/>
    <lineage>
        <taxon>Bacteria</taxon>
        <taxon>Pseudomonadati</taxon>
        <taxon>Pseudomonadota</taxon>
        <taxon>Betaproteobacteria</taxon>
        <taxon>Burkholderiales</taxon>
        <taxon>Burkholderiaceae</taxon>
        <taxon>Pandoraea</taxon>
    </lineage>
</organism>
<feature type="chain" id="PRO_5022787229" evidence="4">
    <location>
        <begin position="26"/>
        <end position="298"/>
    </location>
</feature>
<dbReference type="CDD" id="cd13688">
    <property type="entry name" value="PBP2_GltI_DEBP"/>
    <property type="match status" value="1"/>
</dbReference>
<dbReference type="GO" id="GO:0030288">
    <property type="term" value="C:outer membrane-bounded periplasmic space"/>
    <property type="evidence" value="ECO:0007669"/>
    <property type="project" value="TreeGrafter"/>
</dbReference>
<keyword evidence="7" id="KW-1185">Reference proteome</keyword>